<gene>
    <name evidence="1" type="ORF">MHPYR_330067</name>
</gene>
<reference evidence="1" key="1">
    <citation type="submission" date="2016-03" db="EMBL/GenBank/DDBJ databases">
        <authorList>
            <person name="Ploux O."/>
        </authorList>
    </citation>
    <scope>NUCLEOTIDE SEQUENCE</scope>
    <source>
        <strain evidence="1">UC10</strain>
    </source>
</reference>
<organism evidence="1">
    <name type="scientific">uncultured Mycobacterium sp</name>
    <dbReference type="NCBI Taxonomy" id="171292"/>
    <lineage>
        <taxon>Bacteria</taxon>
        <taxon>Bacillati</taxon>
        <taxon>Actinomycetota</taxon>
        <taxon>Actinomycetes</taxon>
        <taxon>Mycobacteriales</taxon>
        <taxon>Mycobacteriaceae</taxon>
        <taxon>Mycobacterium</taxon>
        <taxon>environmental samples</taxon>
    </lineage>
</organism>
<dbReference type="EMBL" id="FLQS01000027">
    <property type="protein sequence ID" value="SBS76576.1"/>
    <property type="molecule type" value="Genomic_DNA"/>
</dbReference>
<accession>A0A1Y5PCY2</accession>
<proteinExistence type="predicted"/>
<sequence length="412" mass="43416">MTAVDAQMFWLSAVIPNDQIVVYAFDGSPGALDAAIAELRRRAEACDELRLRVVDGGGWRYPRWSPREVGAEQFVVHHAGGVDWQGCLDAAAGLRGDPLDLRRMTWRAHIFPKVLGVPGSSGVGSVVVLQTGHAFADGSRGTALAGALLGREQPVPVPVAARRGFLPVRGVAAARAHRMLVRDTEAGLVPPPAPGCPLLSINQRPRATPVVRTLVLRREQLARPTVTIGVLVAVSDALAGYLAARGEDTSTLGAEVTMAGQQDPGTHNNFRNVGIGLHPEVDRARRAELISAELAAQRRRGEHPAMRASAAASAAIPAPLLRWGVRQFNPDARGATVTGNTVVSSVNRGPADLSFGGFPVLLAAGFSGLSPMMSLTHGVHGLGDVITISVHADPENVDVDDYWQRLGAALSG</sequence>
<dbReference type="AlphaFoldDB" id="A0A1Y5PCY2"/>
<protein>
    <recommendedName>
        <fullName evidence="2">O-acyltransferase WSD1 C-terminal domain-containing protein</fullName>
    </recommendedName>
</protein>
<evidence type="ECO:0000313" key="1">
    <source>
        <dbReference type="EMBL" id="SBS76576.1"/>
    </source>
</evidence>
<name>A0A1Y5PCY2_9MYCO</name>
<evidence type="ECO:0008006" key="2">
    <source>
        <dbReference type="Google" id="ProtNLM"/>
    </source>
</evidence>